<dbReference type="OrthoDB" id="5984129at2759"/>
<dbReference type="PANTHER" id="PTHR33198">
    <property type="entry name" value="ANK_REP_REGION DOMAIN-CONTAINING PROTEIN-RELATED"/>
    <property type="match status" value="1"/>
</dbReference>
<organism evidence="2 3">
    <name type="scientific">Paramuricea clavata</name>
    <name type="common">Red gorgonian</name>
    <name type="synonym">Violescent sea-whip</name>
    <dbReference type="NCBI Taxonomy" id="317549"/>
    <lineage>
        <taxon>Eukaryota</taxon>
        <taxon>Metazoa</taxon>
        <taxon>Cnidaria</taxon>
        <taxon>Anthozoa</taxon>
        <taxon>Octocorallia</taxon>
        <taxon>Malacalcyonacea</taxon>
        <taxon>Plexauridae</taxon>
        <taxon>Paramuricea</taxon>
    </lineage>
</organism>
<feature type="compositionally biased region" description="Basic and acidic residues" evidence="1">
    <location>
        <begin position="120"/>
        <end position="141"/>
    </location>
</feature>
<sequence>MKDPAIILAKLQDRFVPVRNILHERYIFHNTEQQVHETIDQFLIKLRQLAESCNFGTLEDEMVRDRPILGCRDSAARTRLFREKITLKKSIESLCISETTSGQLKEIKREDNQEPVNYAQREDAKKRNVPKSVDRQRRERAGANSSKKQGVNLMNKESDDEYAFYVETVDAIRHAERKSYFVSLSLWDKDGGESQIQCHLDTGATCNVMSCPSIPYVKSSRVEAQSCSQLTPN</sequence>
<keyword evidence="3" id="KW-1185">Reference proteome</keyword>
<dbReference type="PANTHER" id="PTHR33198:SF19">
    <property type="entry name" value="CCHC-TYPE DOMAIN-CONTAINING PROTEIN"/>
    <property type="match status" value="1"/>
</dbReference>
<dbReference type="AlphaFoldDB" id="A0A6S7HBJ9"/>
<evidence type="ECO:0000313" key="3">
    <source>
        <dbReference type="Proteomes" id="UP001152795"/>
    </source>
</evidence>
<feature type="region of interest" description="Disordered" evidence="1">
    <location>
        <begin position="119"/>
        <end position="150"/>
    </location>
</feature>
<dbReference type="EMBL" id="CACRXK020002220">
    <property type="protein sequence ID" value="CAB3993261.1"/>
    <property type="molecule type" value="Genomic_DNA"/>
</dbReference>
<gene>
    <name evidence="2" type="ORF">PACLA_8A017368</name>
</gene>
<protein>
    <submittedName>
        <fullName evidence="2">Uncharacterized protein</fullName>
    </submittedName>
</protein>
<evidence type="ECO:0000313" key="2">
    <source>
        <dbReference type="EMBL" id="CAB3993261.1"/>
    </source>
</evidence>
<name>A0A6S7HBJ9_PARCT</name>
<comment type="caution">
    <text evidence="2">The sequence shown here is derived from an EMBL/GenBank/DDBJ whole genome shotgun (WGS) entry which is preliminary data.</text>
</comment>
<evidence type="ECO:0000256" key="1">
    <source>
        <dbReference type="SAM" id="MobiDB-lite"/>
    </source>
</evidence>
<dbReference type="Proteomes" id="UP001152795">
    <property type="component" value="Unassembled WGS sequence"/>
</dbReference>
<accession>A0A6S7HBJ9</accession>
<proteinExistence type="predicted"/>
<reference evidence="2" key="1">
    <citation type="submission" date="2020-04" db="EMBL/GenBank/DDBJ databases">
        <authorList>
            <person name="Alioto T."/>
            <person name="Alioto T."/>
            <person name="Gomez Garrido J."/>
        </authorList>
    </citation>
    <scope>NUCLEOTIDE SEQUENCE</scope>
    <source>
        <strain evidence="2">A484AB</strain>
    </source>
</reference>